<reference evidence="1 2" key="1">
    <citation type="submission" date="2016-04" db="EMBL/GenBank/DDBJ databases">
        <title>Multiple horizontal gene transfer events from other fungi enriched the ability of the initially mycotrophic fungus Trichoderma (Ascomycota) to feed on dead plant biomass.</title>
        <authorList>
            <person name="Atanasova L."/>
            <person name="Chenthamara K."/>
            <person name="Zhang J."/>
            <person name="Grujic M."/>
            <person name="Henrissat B."/>
            <person name="Kuo A."/>
            <person name="Aertz A."/>
            <person name="Salamov A."/>
            <person name="Lipzen A."/>
            <person name="Labutti K."/>
            <person name="Barry K."/>
            <person name="Miao Y."/>
            <person name="Rahimi M.J."/>
            <person name="Shen Q."/>
            <person name="Grigoriev I.V."/>
            <person name="Kubicek C.P."/>
            <person name="Druzhinina I.S."/>
        </authorList>
    </citation>
    <scope>NUCLEOTIDE SEQUENCE [LARGE SCALE GENOMIC DNA]</scope>
    <source>
        <strain evidence="1 2">NJAU 4742</strain>
    </source>
</reference>
<sequence>MHIILTGATGLVGSSVLDAMIKAKDITKISILSRKPIRMVEDAKDPRINVILHQDFEKYDSKVLEQLQGAKACVWALGISQTKVNAQEYVKITKDYTLAAAKSFSTLTTSPSEPFRFIYVSGEGATQKPGRFSAIFARVKGETETELGNLTASNPTSIQADSVRPAFVDPREHKAILPYIPDPGALYKVSVAALSPFIGLMKGMHSPTEHLGDFLTRMAMGKVDSQLEGPGAFKLGGSWVVENVGFRRIMGLSG</sequence>
<evidence type="ECO:0000313" key="2">
    <source>
        <dbReference type="Proteomes" id="UP000191004"/>
    </source>
</evidence>
<dbReference type="OrthoDB" id="9975943at2759"/>
<dbReference type="PANTHER" id="PTHR14097">
    <property type="entry name" value="OXIDOREDUCTASE HTATIP2"/>
    <property type="match status" value="1"/>
</dbReference>
<dbReference type="InterPro" id="IPR036291">
    <property type="entry name" value="NAD(P)-bd_dom_sf"/>
</dbReference>
<dbReference type="EMBL" id="LVVK01000017">
    <property type="protein sequence ID" value="OPB40405.1"/>
    <property type="molecule type" value="Genomic_DNA"/>
</dbReference>
<organism evidence="1 2">
    <name type="scientific">Trichoderma guizhouense</name>
    <dbReference type="NCBI Taxonomy" id="1491466"/>
    <lineage>
        <taxon>Eukaryota</taxon>
        <taxon>Fungi</taxon>
        <taxon>Dikarya</taxon>
        <taxon>Ascomycota</taxon>
        <taxon>Pezizomycotina</taxon>
        <taxon>Sordariomycetes</taxon>
        <taxon>Hypocreomycetidae</taxon>
        <taxon>Hypocreales</taxon>
        <taxon>Hypocreaceae</taxon>
        <taxon>Trichoderma</taxon>
    </lineage>
</organism>
<name>A0A1T3CHH8_9HYPO</name>
<comment type="caution">
    <text evidence="1">The sequence shown here is derived from an EMBL/GenBank/DDBJ whole genome shotgun (WGS) entry which is preliminary data.</text>
</comment>
<keyword evidence="2" id="KW-1185">Reference proteome</keyword>
<proteinExistence type="predicted"/>
<evidence type="ECO:0008006" key="3">
    <source>
        <dbReference type="Google" id="ProtNLM"/>
    </source>
</evidence>
<dbReference type="Proteomes" id="UP000191004">
    <property type="component" value="Unassembled WGS sequence"/>
</dbReference>
<evidence type="ECO:0000313" key="1">
    <source>
        <dbReference type="EMBL" id="OPB40405.1"/>
    </source>
</evidence>
<gene>
    <name evidence="1" type="ORF">A0O28_0004840</name>
</gene>
<protein>
    <recommendedName>
        <fullName evidence="3">Nucleoside-diphosphate-sugar epimerase</fullName>
    </recommendedName>
</protein>
<dbReference type="AlphaFoldDB" id="A0A1T3CHH8"/>
<dbReference type="Gene3D" id="3.40.50.720">
    <property type="entry name" value="NAD(P)-binding Rossmann-like Domain"/>
    <property type="match status" value="1"/>
</dbReference>
<dbReference type="SUPFAM" id="SSF51735">
    <property type="entry name" value="NAD(P)-binding Rossmann-fold domains"/>
    <property type="match status" value="1"/>
</dbReference>
<dbReference type="PANTHER" id="PTHR14097:SF8">
    <property type="entry name" value="NAD(P)-BINDING DOMAIN-CONTAINING PROTEIN"/>
    <property type="match status" value="1"/>
</dbReference>
<accession>A0A1T3CHH8</accession>